<keyword evidence="3" id="KW-1185">Reference proteome</keyword>
<dbReference type="AlphaFoldDB" id="A0A9Q3BES7"/>
<comment type="caution">
    <text evidence="2">The sequence shown here is derived from an EMBL/GenBank/DDBJ whole genome shotgun (WGS) entry which is preliminary data.</text>
</comment>
<organism evidence="2 3">
    <name type="scientific">Austropuccinia psidii MF-1</name>
    <dbReference type="NCBI Taxonomy" id="1389203"/>
    <lineage>
        <taxon>Eukaryota</taxon>
        <taxon>Fungi</taxon>
        <taxon>Dikarya</taxon>
        <taxon>Basidiomycota</taxon>
        <taxon>Pucciniomycotina</taxon>
        <taxon>Pucciniomycetes</taxon>
        <taxon>Pucciniales</taxon>
        <taxon>Sphaerophragmiaceae</taxon>
        <taxon>Austropuccinia</taxon>
    </lineage>
</organism>
<dbReference type="Proteomes" id="UP000765509">
    <property type="component" value="Unassembled WGS sequence"/>
</dbReference>
<name>A0A9Q3BES7_9BASI</name>
<evidence type="ECO:0000256" key="1">
    <source>
        <dbReference type="SAM" id="MobiDB-lite"/>
    </source>
</evidence>
<sequence length="93" mass="10729">MESTVIQAPNQKDKGLPCQKEGGKQGRSPSGFYQQATTQPTSPRGENNTKNNSIKPYSPSYMIPKIQKYSMDYVFNLARTFMEFKEKEEQRMR</sequence>
<gene>
    <name evidence="2" type="ORF">O181_003625</name>
</gene>
<feature type="compositionally biased region" description="Polar residues" evidence="1">
    <location>
        <begin position="27"/>
        <end position="55"/>
    </location>
</feature>
<accession>A0A9Q3BES7</accession>
<evidence type="ECO:0000313" key="2">
    <source>
        <dbReference type="EMBL" id="MBW0463910.1"/>
    </source>
</evidence>
<feature type="compositionally biased region" description="Polar residues" evidence="1">
    <location>
        <begin position="1"/>
        <end position="10"/>
    </location>
</feature>
<evidence type="ECO:0000313" key="3">
    <source>
        <dbReference type="Proteomes" id="UP000765509"/>
    </source>
</evidence>
<dbReference type="EMBL" id="AVOT02000653">
    <property type="protein sequence ID" value="MBW0463910.1"/>
    <property type="molecule type" value="Genomic_DNA"/>
</dbReference>
<protein>
    <submittedName>
        <fullName evidence="2">Uncharacterized protein</fullName>
    </submittedName>
</protein>
<proteinExistence type="predicted"/>
<reference evidence="2" key="1">
    <citation type="submission" date="2021-03" db="EMBL/GenBank/DDBJ databases">
        <title>Draft genome sequence of rust myrtle Austropuccinia psidii MF-1, a brazilian biotype.</title>
        <authorList>
            <person name="Quecine M.C."/>
            <person name="Pachon D.M.R."/>
            <person name="Bonatelli M.L."/>
            <person name="Correr F.H."/>
            <person name="Franceschini L.M."/>
            <person name="Leite T.F."/>
            <person name="Margarido G.R.A."/>
            <person name="Almeida C.A."/>
            <person name="Ferrarezi J.A."/>
            <person name="Labate C.A."/>
        </authorList>
    </citation>
    <scope>NUCLEOTIDE SEQUENCE</scope>
    <source>
        <strain evidence="2">MF-1</strain>
    </source>
</reference>
<feature type="region of interest" description="Disordered" evidence="1">
    <location>
        <begin position="1"/>
        <end position="60"/>
    </location>
</feature>